<dbReference type="AlphaFoldDB" id="A0A1G8LD16"/>
<organism evidence="6 7">
    <name type="scientific">Desulfosporosinus hippei DSM 8344</name>
    <dbReference type="NCBI Taxonomy" id="1121419"/>
    <lineage>
        <taxon>Bacteria</taxon>
        <taxon>Bacillati</taxon>
        <taxon>Bacillota</taxon>
        <taxon>Clostridia</taxon>
        <taxon>Eubacteriales</taxon>
        <taxon>Desulfitobacteriaceae</taxon>
        <taxon>Desulfosporosinus</taxon>
    </lineage>
</organism>
<dbReference type="GO" id="GO:0000725">
    <property type="term" value="P:recombinational repair"/>
    <property type="evidence" value="ECO:0007669"/>
    <property type="project" value="TreeGrafter"/>
</dbReference>
<dbReference type="PANTHER" id="PTHR11070">
    <property type="entry name" value="UVRD / RECB / PCRA DNA HELICASE FAMILY MEMBER"/>
    <property type="match status" value="1"/>
</dbReference>
<evidence type="ECO:0000256" key="1">
    <source>
        <dbReference type="ARBA" id="ARBA00022741"/>
    </source>
</evidence>
<dbReference type="InterPro" id="IPR027417">
    <property type="entry name" value="P-loop_NTPase"/>
</dbReference>
<dbReference type="SUPFAM" id="SSF52540">
    <property type="entry name" value="P-loop containing nucleoside triphosphate hydrolases"/>
    <property type="match status" value="1"/>
</dbReference>
<keyword evidence="3 6" id="KW-0347">Helicase</keyword>
<feature type="domain" description="UvrD-like helicase C-terminal" evidence="5">
    <location>
        <begin position="37"/>
        <end position="131"/>
    </location>
</feature>
<keyword evidence="7" id="KW-1185">Reference proteome</keyword>
<dbReference type="GO" id="GO:0003677">
    <property type="term" value="F:DNA binding"/>
    <property type="evidence" value="ECO:0007669"/>
    <property type="project" value="InterPro"/>
</dbReference>
<dbReference type="InterPro" id="IPR000212">
    <property type="entry name" value="DNA_helicase_UvrD/REP"/>
</dbReference>
<name>A0A1G8LD16_9FIRM</name>
<evidence type="ECO:0000256" key="3">
    <source>
        <dbReference type="ARBA" id="ARBA00022806"/>
    </source>
</evidence>
<sequence length="261" mass="30564">MEIRYFLIRLNLAEDVYIISDDLWENAKGRLAERFSGSLNLESCLNLIKDFEATNPKYKYKSDLEIFIRESALEDFVGENMETIFVSTIHKAKGREFDNVFLMLDQFDPGTNEAKRQLYVAMTRAKNNLTFYDNGNYLNSIKVEDMQVIADSYTYLPPQELVMQLSHRDVQLDFFLYCRPLIKDLNSGESLGVNGNGCYNSKGQAVLKFSHRFLKQIESMRQKNYVPKTAKIRFIVYWQKENTEVEVRIVLPELYFEKTIT</sequence>
<dbReference type="GO" id="GO:0016787">
    <property type="term" value="F:hydrolase activity"/>
    <property type="evidence" value="ECO:0007669"/>
    <property type="project" value="UniProtKB-KW"/>
</dbReference>
<keyword evidence="1" id="KW-0547">Nucleotide-binding</keyword>
<dbReference type="EMBL" id="FNCP01000047">
    <property type="protein sequence ID" value="SDI53609.1"/>
    <property type="molecule type" value="Genomic_DNA"/>
</dbReference>
<reference evidence="7" key="1">
    <citation type="submission" date="2016-10" db="EMBL/GenBank/DDBJ databases">
        <authorList>
            <person name="Varghese N."/>
            <person name="Submissions S."/>
        </authorList>
    </citation>
    <scope>NUCLEOTIDE SEQUENCE [LARGE SCALE GENOMIC DNA]</scope>
    <source>
        <strain evidence="7">DSM 8344</strain>
    </source>
</reference>
<evidence type="ECO:0000259" key="5">
    <source>
        <dbReference type="Pfam" id="PF13361"/>
    </source>
</evidence>
<dbReference type="InterPro" id="IPR014017">
    <property type="entry name" value="DNA_helicase_UvrD-like_C"/>
</dbReference>
<dbReference type="Pfam" id="PF13361">
    <property type="entry name" value="UvrD_C"/>
    <property type="match status" value="1"/>
</dbReference>
<evidence type="ECO:0000256" key="4">
    <source>
        <dbReference type="ARBA" id="ARBA00022840"/>
    </source>
</evidence>
<protein>
    <submittedName>
        <fullName evidence="6">ATP-dependent DNA helicase RecQ</fullName>
    </submittedName>
</protein>
<evidence type="ECO:0000313" key="7">
    <source>
        <dbReference type="Proteomes" id="UP000198656"/>
    </source>
</evidence>
<dbReference type="Gene3D" id="3.40.50.300">
    <property type="entry name" value="P-loop containing nucleotide triphosphate hydrolases"/>
    <property type="match status" value="1"/>
</dbReference>
<proteinExistence type="predicted"/>
<gene>
    <name evidence="6" type="ORF">SAMN05443529_14718</name>
</gene>
<dbReference type="STRING" id="1121419.SAMN05443529_14718"/>
<evidence type="ECO:0000313" key="6">
    <source>
        <dbReference type="EMBL" id="SDI53609.1"/>
    </source>
</evidence>
<dbReference type="RefSeq" id="WP_242876408.1">
    <property type="nucleotide sequence ID" value="NZ_FNCP01000047.1"/>
</dbReference>
<accession>A0A1G8LD16</accession>
<evidence type="ECO:0000256" key="2">
    <source>
        <dbReference type="ARBA" id="ARBA00022801"/>
    </source>
</evidence>
<dbReference type="PANTHER" id="PTHR11070:SF2">
    <property type="entry name" value="ATP-DEPENDENT DNA HELICASE SRS2"/>
    <property type="match status" value="1"/>
</dbReference>
<keyword evidence="4" id="KW-0067">ATP-binding</keyword>
<dbReference type="Proteomes" id="UP000198656">
    <property type="component" value="Unassembled WGS sequence"/>
</dbReference>
<keyword evidence="2" id="KW-0378">Hydrolase</keyword>
<dbReference type="GO" id="GO:0043138">
    <property type="term" value="F:3'-5' DNA helicase activity"/>
    <property type="evidence" value="ECO:0007669"/>
    <property type="project" value="TreeGrafter"/>
</dbReference>
<dbReference type="GO" id="GO:0005524">
    <property type="term" value="F:ATP binding"/>
    <property type="evidence" value="ECO:0007669"/>
    <property type="project" value="UniProtKB-KW"/>
</dbReference>
<dbReference type="CDD" id="cd18809">
    <property type="entry name" value="SF1_C_RecD"/>
    <property type="match status" value="1"/>
</dbReference>